<dbReference type="CDD" id="cd05151">
    <property type="entry name" value="ChoK-like"/>
    <property type="match status" value="1"/>
</dbReference>
<dbReference type="Pfam" id="PF01633">
    <property type="entry name" value="Choline_kinase"/>
    <property type="match status" value="1"/>
</dbReference>
<dbReference type="GO" id="GO:0005737">
    <property type="term" value="C:cytoplasm"/>
    <property type="evidence" value="ECO:0007669"/>
    <property type="project" value="TreeGrafter"/>
</dbReference>
<dbReference type="EMBL" id="UZVY01000001">
    <property type="protein sequence ID" value="VDR42092.1"/>
    <property type="molecule type" value="Genomic_DNA"/>
</dbReference>
<organism evidence="3 4">
    <name type="scientific">Mycoplasmopsis caviae</name>
    <dbReference type="NCBI Taxonomy" id="55603"/>
    <lineage>
        <taxon>Bacteria</taxon>
        <taxon>Bacillati</taxon>
        <taxon>Mycoplasmatota</taxon>
        <taxon>Mycoplasmoidales</taxon>
        <taxon>Metamycoplasmataceae</taxon>
        <taxon>Mycoplasmopsis</taxon>
    </lineage>
</organism>
<dbReference type="SUPFAM" id="SSF53448">
    <property type="entry name" value="Nucleotide-diphospho-sugar transferases"/>
    <property type="match status" value="1"/>
</dbReference>
<dbReference type="Pfam" id="PF00483">
    <property type="entry name" value="NTP_transferase"/>
    <property type="match status" value="1"/>
</dbReference>
<reference evidence="2" key="2">
    <citation type="submission" date="2022-07" db="EMBL/GenBank/DDBJ databases">
        <title>Complete genome of Mycoplasma caviae type strain G122.</title>
        <authorList>
            <person name="Spergser J."/>
        </authorList>
    </citation>
    <scope>NUCLEOTIDE SEQUENCE</scope>
    <source>
        <strain evidence="2">G122</strain>
    </source>
</reference>
<evidence type="ECO:0000313" key="5">
    <source>
        <dbReference type="Proteomes" id="UP001058569"/>
    </source>
</evidence>
<keyword evidence="3" id="KW-0548">Nucleotidyltransferase</keyword>
<dbReference type="InterPro" id="IPR011009">
    <property type="entry name" value="Kinase-like_dom_sf"/>
</dbReference>
<dbReference type="RefSeq" id="WP_126118317.1">
    <property type="nucleotide sequence ID" value="NZ_CP101806.1"/>
</dbReference>
<dbReference type="Gene3D" id="3.90.1200.10">
    <property type="match status" value="1"/>
</dbReference>
<dbReference type="GO" id="GO:0016779">
    <property type="term" value="F:nucleotidyltransferase activity"/>
    <property type="evidence" value="ECO:0007669"/>
    <property type="project" value="UniProtKB-KW"/>
</dbReference>
<dbReference type="GO" id="GO:0004305">
    <property type="term" value="F:ethanolamine kinase activity"/>
    <property type="evidence" value="ECO:0007669"/>
    <property type="project" value="TreeGrafter"/>
</dbReference>
<dbReference type="InterPro" id="IPR005835">
    <property type="entry name" value="NTP_transferase_dom"/>
</dbReference>
<evidence type="ECO:0000313" key="2">
    <source>
        <dbReference type="EMBL" id="UUD35092.1"/>
    </source>
</evidence>
<reference evidence="3 4" key="1">
    <citation type="submission" date="2018-12" db="EMBL/GenBank/DDBJ databases">
        <authorList>
            <consortium name="Pathogen Informatics"/>
        </authorList>
    </citation>
    <scope>NUCLEOTIDE SEQUENCE [LARGE SCALE GENOMIC DNA]</scope>
    <source>
        <strain evidence="3 4">NCTC10126</strain>
    </source>
</reference>
<feature type="domain" description="Nucleotidyl transferase" evidence="1">
    <location>
        <begin position="7"/>
        <end position="112"/>
    </location>
</feature>
<dbReference type="PANTHER" id="PTHR22603">
    <property type="entry name" value="CHOLINE/ETHANOALAMINE KINASE"/>
    <property type="match status" value="1"/>
</dbReference>
<evidence type="ECO:0000259" key="1">
    <source>
        <dbReference type="Pfam" id="PF00483"/>
    </source>
</evidence>
<sequence length="538" mass="63758">MNKNTQVIILAAGFGSRLTPLTLRLPKGLLEIKKDIRILPHLLNYLKDFKNKTIVTGYNYKLWDKLIKQENLNKVFNNEYSETNSLYSLYLAIKDLDNVEGGVLIVTNDTLFLENIFDKETDYSWVNTLSSDVNKAEWEIIEIGNRIVDFRIRDLNKVYKKSEFEFITGASFIHQRDFNKFKQAVIKRVENPASKQNDYWEFALLDILADIDLRKYNCDQKLYEIDDFSDLLSFDNEAPCFKNDIYLNKIKEIFNVEFEDILNIEPVKKGMTNDSFSFNIKDKKYIARIPKEGSKSLINRYQEKDVYKKLENNKISEKVVYFETNEDIEHPLHGFKITEWINNAKSINGNNSKEVKNAIETYRNFHNQKLSVNFDFDILKLLDYYISIIGEEYKNLPKHIIDNEIKIRKMLEYHKLQNFPKVLCHIDSTAGNILIDKQGKIKLIDWEYAANSDPFLDIANLCMDCQYGLKEANWVLETYLQRKPTKEEKNRLYILIASVGLLWTYWCEYKKIYNEFYNDYYKIYYSATLKFVNKVKYE</sequence>
<protein>
    <submittedName>
        <fullName evidence="3">CTP:phosphocholine cytidylyltransferase involved in choline phosphorylation for cell surface LPS epitopes</fullName>
    </submittedName>
    <submittedName>
        <fullName evidence="2">Phosphotransferase</fullName>
    </submittedName>
</protein>
<keyword evidence="5" id="KW-1185">Reference proteome</keyword>
<dbReference type="Gene3D" id="3.90.550.10">
    <property type="entry name" value="Spore Coat Polysaccharide Biosynthesis Protein SpsA, Chain A"/>
    <property type="match status" value="1"/>
</dbReference>
<dbReference type="Proteomes" id="UP000280036">
    <property type="component" value="Unassembled WGS sequence"/>
</dbReference>
<name>A0A3P8LI81_9BACT</name>
<dbReference type="InterPro" id="IPR029044">
    <property type="entry name" value="Nucleotide-diphossugar_trans"/>
</dbReference>
<evidence type="ECO:0000313" key="3">
    <source>
        <dbReference type="EMBL" id="VDR42092.1"/>
    </source>
</evidence>
<gene>
    <name evidence="3" type="ORF">NCTC10126_00588</name>
    <name evidence="2" type="ORF">NPA07_04790</name>
</gene>
<dbReference type="Proteomes" id="UP001058569">
    <property type="component" value="Chromosome"/>
</dbReference>
<dbReference type="OrthoDB" id="9803871at2"/>
<dbReference type="AlphaFoldDB" id="A0A3P8LI81"/>
<dbReference type="Gene3D" id="3.30.200.20">
    <property type="entry name" value="Phosphorylase Kinase, domain 1"/>
    <property type="match status" value="1"/>
</dbReference>
<keyword evidence="3" id="KW-0808">Transferase</keyword>
<dbReference type="EMBL" id="CP101806">
    <property type="protein sequence ID" value="UUD35092.1"/>
    <property type="molecule type" value="Genomic_DNA"/>
</dbReference>
<accession>A0A3P8LI81</accession>
<dbReference type="GO" id="GO:0006646">
    <property type="term" value="P:phosphatidylethanolamine biosynthetic process"/>
    <property type="evidence" value="ECO:0007669"/>
    <property type="project" value="TreeGrafter"/>
</dbReference>
<proteinExistence type="predicted"/>
<dbReference type="PANTHER" id="PTHR22603:SF66">
    <property type="entry name" value="ETHANOLAMINE KINASE"/>
    <property type="match status" value="1"/>
</dbReference>
<dbReference type="SUPFAM" id="SSF56112">
    <property type="entry name" value="Protein kinase-like (PK-like)"/>
    <property type="match status" value="1"/>
</dbReference>
<evidence type="ECO:0000313" key="4">
    <source>
        <dbReference type="Proteomes" id="UP000280036"/>
    </source>
</evidence>